<dbReference type="EMBL" id="AUZY01004856">
    <property type="protein sequence ID" value="EQD61505.1"/>
    <property type="molecule type" value="Genomic_DNA"/>
</dbReference>
<comment type="caution">
    <text evidence="1">The sequence shown here is derived from an EMBL/GenBank/DDBJ whole genome shotgun (WGS) entry which is preliminary data.</text>
</comment>
<organism evidence="1">
    <name type="scientific">mine drainage metagenome</name>
    <dbReference type="NCBI Taxonomy" id="410659"/>
    <lineage>
        <taxon>unclassified sequences</taxon>
        <taxon>metagenomes</taxon>
        <taxon>ecological metagenomes</taxon>
    </lineage>
</organism>
<evidence type="ECO:0008006" key="2">
    <source>
        <dbReference type="Google" id="ProtNLM"/>
    </source>
</evidence>
<gene>
    <name evidence="1" type="ORF">B1B_07620</name>
</gene>
<proteinExistence type="predicted"/>
<name>T1C5X5_9ZZZZ</name>
<dbReference type="AlphaFoldDB" id="T1C5X5"/>
<sequence>MVDNRPYPAMDDVKQRLITAVCQLYRHDQELLEVDASERSLTHKLAGYLQCEFPQWHVDCEYNRRGDRPKQLTQPVGSAKKDHTGARRVFPDVIVHRRQTGQNLLVIEVKKAHRQGDARDIEKLKGFTRGGDYGYQYGVFLKLDKSGVSRVELYQDGRKDSDWRMDLRCVLRDLGYGN</sequence>
<evidence type="ECO:0000313" key="1">
    <source>
        <dbReference type="EMBL" id="EQD61505.1"/>
    </source>
</evidence>
<protein>
    <recommendedName>
        <fullName evidence="2">Type I restriction enzyme R protein N-terminal domain-containing protein</fullName>
    </recommendedName>
</protein>
<accession>T1C5X5</accession>
<reference evidence="1" key="2">
    <citation type="journal article" date="2014" name="ISME J.">
        <title>Microbial stratification in low pH oxic and suboxic macroscopic growths along an acid mine drainage.</title>
        <authorList>
            <person name="Mendez-Garcia C."/>
            <person name="Mesa V."/>
            <person name="Sprenger R.R."/>
            <person name="Richter M."/>
            <person name="Diez M.S."/>
            <person name="Solano J."/>
            <person name="Bargiela R."/>
            <person name="Golyshina O.V."/>
            <person name="Manteca A."/>
            <person name="Ramos J.L."/>
            <person name="Gallego J.R."/>
            <person name="Llorente I."/>
            <person name="Martins Dos Santos V.A."/>
            <person name="Jensen O.N."/>
            <person name="Pelaez A.I."/>
            <person name="Sanchez J."/>
            <person name="Ferrer M."/>
        </authorList>
    </citation>
    <scope>NUCLEOTIDE SEQUENCE</scope>
</reference>
<reference evidence="1" key="1">
    <citation type="submission" date="2013-08" db="EMBL/GenBank/DDBJ databases">
        <authorList>
            <person name="Mendez C."/>
            <person name="Richter M."/>
            <person name="Ferrer M."/>
            <person name="Sanchez J."/>
        </authorList>
    </citation>
    <scope>NUCLEOTIDE SEQUENCE</scope>
</reference>